<dbReference type="EMBL" id="JASOIH010000734">
    <property type="protein sequence ID" value="MDK6900934.1"/>
    <property type="molecule type" value="Genomic_DNA"/>
</dbReference>
<dbReference type="AlphaFoldDB" id="A0AAW6Y0E0"/>
<comment type="caution">
    <text evidence="2">The sequence shown here is derived from an EMBL/GenBank/DDBJ whole genome shotgun (WGS) entry which is preliminary data.</text>
</comment>
<protein>
    <submittedName>
        <fullName evidence="2">Uncharacterized protein</fullName>
    </submittedName>
</protein>
<accession>A0AAW6Y0E0</accession>
<dbReference type="Proteomes" id="UP001230629">
    <property type="component" value="Unassembled WGS sequence"/>
</dbReference>
<proteinExistence type="predicted"/>
<feature type="non-terminal residue" evidence="2">
    <location>
        <position position="1"/>
    </location>
</feature>
<evidence type="ECO:0000256" key="1">
    <source>
        <dbReference type="SAM" id="MobiDB-lite"/>
    </source>
</evidence>
<feature type="non-terminal residue" evidence="2">
    <location>
        <position position="76"/>
    </location>
</feature>
<evidence type="ECO:0000313" key="3">
    <source>
        <dbReference type="Proteomes" id="UP001230629"/>
    </source>
</evidence>
<evidence type="ECO:0000313" key="2">
    <source>
        <dbReference type="EMBL" id="MDK6900934.1"/>
    </source>
</evidence>
<sequence>NSGVIHAFSAPAGGPGSFQEGGTLADHPFVLTFHRSETRAKLHHEVIQESTPHRRFPAHQGKIFGCEKHRADSPEN</sequence>
<organism evidence="2 3">
    <name type="scientific">Streptococcus agalactiae</name>
    <dbReference type="NCBI Taxonomy" id="1311"/>
    <lineage>
        <taxon>Bacteria</taxon>
        <taxon>Bacillati</taxon>
        <taxon>Bacillota</taxon>
        <taxon>Bacilli</taxon>
        <taxon>Lactobacillales</taxon>
        <taxon>Streptococcaceae</taxon>
        <taxon>Streptococcus</taxon>
    </lineage>
</organism>
<gene>
    <name evidence="2" type="ORF">QP229_13345</name>
</gene>
<feature type="region of interest" description="Disordered" evidence="1">
    <location>
        <begin position="1"/>
        <end position="23"/>
    </location>
</feature>
<name>A0AAW6Y0E0_STRAG</name>
<reference evidence="2" key="1">
    <citation type="submission" date="2023-05" db="EMBL/GenBank/DDBJ databases">
        <title>Cataloging the Phylogenetic Diversity of Human Bladder Bacteria.</title>
        <authorList>
            <person name="Du J."/>
        </authorList>
    </citation>
    <scope>NUCLEOTIDE SEQUENCE</scope>
    <source>
        <strain evidence="2">UMB8703</strain>
    </source>
</reference>